<name>A0A955I867_9BACT</name>
<organism evidence="1 2">
    <name type="scientific">Candidatus Dojkabacteria bacterium</name>
    <dbReference type="NCBI Taxonomy" id="2099670"/>
    <lineage>
        <taxon>Bacteria</taxon>
        <taxon>Candidatus Dojkabacteria</taxon>
    </lineage>
</organism>
<comment type="caution">
    <text evidence="1">The sequence shown here is derived from an EMBL/GenBank/DDBJ whole genome shotgun (WGS) entry which is preliminary data.</text>
</comment>
<reference evidence="1" key="1">
    <citation type="submission" date="2020-04" db="EMBL/GenBank/DDBJ databases">
        <authorList>
            <person name="Zhang T."/>
        </authorList>
    </citation>
    <scope>NUCLEOTIDE SEQUENCE</scope>
    <source>
        <strain evidence="1">HKST-UBA15</strain>
    </source>
</reference>
<gene>
    <name evidence="1" type="ORF">KC675_05605</name>
</gene>
<sequence>LFELLKISEGDQFFETIVWLKYEMVHLRKIFREMSSLLKLERERYKEKLNSINYPNKKIEEKIRKFYDEVPSKIEIFELELLLDELYLQIQELFVGRSKVKKEYIETLRSTYEDSSKIRREYLENDNTESQNTLEEMNKGIAIKETNFISQALIQMDPTLIALSYLIKLKYFFYDLNLLISGVSNKENNLLIDYSFK</sequence>
<dbReference type="Proteomes" id="UP000745577">
    <property type="component" value="Unassembled WGS sequence"/>
</dbReference>
<dbReference type="EMBL" id="JAGQLL010000107">
    <property type="protein sequence ID" value="MCA9380625.1"/>
    <property type="molecule type" value="Genomic_DNA"/>
</dbReference>
<feature type="non-terminal residue" evidence="1">
    <location>
        <position position="1"/>
    </location>
</feature>
<protein>
    <submittedName>
        <fullName evidence="1">Uncharacterized protein</fullName>
    </submittedName>
</protein>
<reference evidence="1" key="2">
    <citation type="journal article" date="2021" name="Microbiome">
        <title>Successional dynamics and alternative stable states in a saline activated sludge microbial community over 9 years.</title>
        <authorList>
            <person name="Wang Y."/>
            <person name="Ye J."/>
            <person name="Ju F."/>
            <person name="Liu L."/>
            <person name="Boyd J.A."/>
            <person name="Deng Y."/>
            <person name="Parks D.H."/>
            <person name="Jiang X."/>
            <person name="Yin X."/>
            <person name="Woodcroft B.J."/>
            <person name="Tyson G.W."/>
            <person name="Hugenholtz P."/>
            <person name="Polz M.F."/>
            <person name="Zhang T."/>
        </authorList>
    </citation>
    <scope>NUCLEOTIDE SEQUENCE</scope>
    <source>
        <strain evidence="1">HKST-UBA15</strain>
    </source>
</reference>
<evidence type="ECO:0000313" key="1">
    <source>
        <dbReference type="EMBL" id="MCA9380625.1"/>
    </source>
</evidence>
<evidence type="ECO:0000313" key="2">
    <source>
        <dbReference type="Proteomes" id="UP000745577"/>
    </source>
</evidence>
<accession>A0A955I867</accession>
<proteinExistence type="predicted"/>
<dbReference type="AlphaFoldDB" id="A0A955I867"/>